<dbReference type="InterPro" id="IPR007374">
    <property type="entry name" value="ASCH_domain"/>
</dbReference>
<gene>
    <name evidence="2" type="ORF">HLV38_02770</name>
</gene>
<proteinExistence type="predicted"/>
<feature type="domain" description="ASCH" evidence="1">
    <location>
        <begin position="17"/>
        <end position="90"/>
    </location>
</feature>
<evidence type="ECO:0000259" key="1">
    <source>
        <dbReference type="Pfam" id="PF04266"/>
    </source>
</evidence>
<dbReference type="RefSeq" id="WP_173164107.1">
    <property type="nucleotide sequence ID" value="NZ_CP053716.1"/>
</dbReference>
<dbReference type="InterPro" id="IPR015947">
    <property type="entry name" value="PUA-like_sf"/>
</dbReference>
<dbReference type="AlphaFoldDB" id="A0A6M8IWR8"/>
<reference evidence="3" key="1">
    <citation type="submission" date="2020-05" db="EMBL/GenBank/DDBJ databases">
        <title>Novel species in genus Nocardioides.</title>
        <authorList>
            <person name="Zhang G."/>
        </authorList>
    </citation>
    <scope>NUCLEOTIDE SEQUENCE [LARGE SCALE GENOMIC DNA]</scope>
    <source>
        <strain evidence="3">zg-1050</strain>
    </source>
</reference>
<evidence type="ECO:0000313" key="3">
    <source>
        <dbReference type="Proteomes" id="UP000503297"/>
    </source>
</evidence>
<protein>
    <submittedName>
        <fullName evidence="2">ASCH domain-containing protein</fullName>
    </submittedName>
</protein>
<keyword evidence="3" id="KW-1185">Reference proteome</keyword>
<dbReference type="Proteomes" id="UP000503297">
    <property type="component" value="Chromosome"/>
</dbReference>
<sequence length="153" mass="17410">MKAISVLPIWGTFFLFGAKSIECRTWQTSHRGDLLICTSSRREPGGISGHAVCVAKLVDIVPFRKKHLELACMDEMPAKPSYAWILEDVRLIRPFPVKGKLRIYEVDEPVEVMSEPVANLSRRAEKEALDVINELYFPLVHFGDDPDARELWS</sequence>
<organism evidence="2 3">
    <name type="scientific">Berryella wangjianweii</name>
    <dbReference type="NCBI Taxonomy" id="2734634"/>
    <lineage>
        <taxon>Bacteria</taxon>
        <taxon>Bacillati</taxon>
        <taxon>Actinomycetota</taxon>
        <taxon>Coriobacteriia</taxon>
        <taxon>Eggerthellales</taxon>
        <taxon>Eggerthellaceae</taxon>
        <taxon>Berryella</taxon>
    </lineage>
</organism>
<dbReference type="KEGG" id="bwa:HLV38_02770"/>
<name>A0A6M8IWR8_9ACTN</name>
<dbReference type="Gene3D" id="2.30.130.30">
    <property type="entry name" value="Hypothetical protein"/>
    <property type="match status" value="1"/>
</dbReference>
<accession>A0A6M8IWR8</accession>
<dbReference type="EMBL" id="CP053716">
    <property type="protein sequence ID" value="QKF07165.1"/>
    <property type="molecule type" value="Genomic_DNA"/>
</dbReference>
<dbReference type="Pfam" id="PF04266">
    <property type="entry name" value="ASCH"/>
    <property type="match status" value="1"/>
</dbReference>
<dbReference type="SUPFAM" id="SSF88697">
    <property type="entry name" value="PUA domain-like"/>
    <property type="match status" value="1"/>
</dbReference>
<evidence type="ECO:0000313" key="2">
    <source>
        <dbReference type="EMBL" id="QKF07165.1"/>
    </source>
</evidence>